<keyword evidence="2" id="KW-1185">Reference proteome</keyword>
<accession>A0A2T6AL02</accession>
<sequence>MIEMYFTIKTINDIEGFVYSEEEFLKKFKNGYPFNDLRTAKYYAIYKDRCHNQEFEIIINSRTLLYEHLNSPIAICNGCNITQSTNDSIFNSSV</sequence>
<evidence type="ECO:0000313" key="2">
    <source>
        <dbReference type="Proteomes" id="UP000244174"/>
    </source>
</evidence>
<comment type="caution">
    <text evidence="1">The sequence shown here is derived from an EMBL/GenBank/DDBJ whole genome shotgun (WGS) entry which is preliminary data.</text>
</comment>
<evidence type="ECO:0000313" key="1">
    <source>
        <dbReference type="EMBL" id="PTX44503.1"/>
    </source>
</evidence>
<protein>
    <submittedName>
        <fullName evidence="1">Uncharacterized protein</fullName>
    </submittedName>
</protein>
<dbReference type="EMBL" id="QBKQ01000001">
    <property type="protein sequence ID" value="PTX44503.1"/>
    <property type="molecule type" value="Genomic_DNA"/>
</dbReference>
<reference evidence="1 2" key="1">
    <citation type="submission" date="2018-04" db="EMBL/GenBank/DDBJ databases">
        <title>Genomic Encyclopedia of Archaeal and Bacterial Type Strains, Phase II (KMG-II): from individual species to whole genera.</title>
        <authorList>
            <person name="Goeker M."/>
        </authorList>
    </citation>
    <scope>NUCLEOTIDE SEQUENCE [LARGE SCALE GENOMIC DNA]</scope>
    <source>
        <strain evidence="1 2">DSM 23082</strain>
    </source>
</reference>
<organism evidence="1 2">
    <name type="scientific">Christiangramia gaetbulicola</name>
    <dbReference type="NCBI Taxonomy" id="703340"/>
    <lineage>
        <taxon>Bacteria</taxon>
        <taxon>Pseudomonadati</taxon>
        <taxon>Bacteroidota</taxon>
        <taxon>Flavobacteriia</taxon>
        <taxon>Flavobacteriales</taxon>
        <taxon>Flavobacteriaceae</taxon>
        <taxon>Christiangramia</taxon>
    </lineage>
</organism>
<name>A0A2T6AL02_9FLAO</name>
<dbReference type="Proteomes" id="UP000244174">
    <property type="component" value="Unassembled WGS sequence"/>
</dbReference>
<dbReference type="AlphaFoldDB" id="A0A2T6AL02"/>
<gene>
    <name evidence="1" type="ORF">C8P64_0482</name>
</gene>
<proteinExistence type="predicted"/>